<organism evidence="3">
    <name type="scientific">Micromonospora sp. SCSIO 07395</name>
    <dbReference type="NCBI Taxonomy" id="2998119"/>
    <lineage>
        <taxon>Bacteria</taxon>
        <taxon>Bacillati</taxon>
        <taxon>Actinomycetota</taxon>
        <taxon>Actinomycetes</taxon>
        <taxon>Micromonosporales</taxon>
        <taxon>Micromonosporaceae</taxon>
        <taxon>Micromonospora</taxon>
    </lineage>
</organism>
<evidence type="ECO:0000259" key="2">
    <source>
        <dbReference type="Pfam" id="PF03364"/>
    </source>
</evidence>
<evidence type="ECO:0000256" key="1">
    <source>
        <dbReference type="SAM" id="MobiDB-lite"/>
    </source>
</evidence>
<dbReference type="Pfam" id="PF03364">
    <property type="entry name" value="Polyketide_cyc"/>
    <property type="match status" value="1"/>
</dbReference>
<feature type="region of interest" description="Disordered" evidence="1">
    <location>
        <begin position="88"/>
        <end position="113"/>
    </location>
</feature>
<protein>
    <submittedName>
        <fullName evidence="3">Orf4</fullName>
    </submittedName>
</protein>
<feature type="domain" description="Coenzyme Q-binding protein COQ10 START" evidence="2">
    <location>
        <begin position="10"/>
        <end position="144"/>
    </location>
</feature>
<dbReference type="InterPro" id="IPR005031">
    <property type="entry name" value="COQ10_START"/>
</dbReference>
<dbReference type="Gene3D" id="3.30.530.20">
    <property type="match status" value="1"/>
</dbReference>
<dbReference type="InterPro" id="IPR023393">
    <property type="entry name" value="START-like_dom_sf"/>
</dbReference>
<sequence length="177" mass="18640">MATRTLRATLPVPAPEVLRRLAAPETFPGYAPDLLSVDREGDRSDWVLAFRGGAARWTQTTRTLPDRIEFEQVDGDFTSYSGHWSVTPTEPVAPAESQDGTAEPGDTTGPEGGSTVEFTVKYRTSVPHLAGAVESAVGRVLSRTALAVLTGVGGPVRITSGAYFLADLPEGGAGRAV</sequence>
<accession>A0A9E9J679</accession>
<dbReference type="EMBL" id="OP432093">
    <property type="protein sequence ID" value="WAP33721.1"/>
    <property type="molecule type" value="Genomic_DNA"/>
</dbReference>
<name>A0A9E9J679_9ACTN</name>
<reference evidence="3" key="1">
    <citation type="submission" date="2022-09" db="EMBL/GenBank/DDBJ databases">
        <title>Genomics-driven discovery of benzoxazole alkaloids from the marine-derived Micromonospora sp. SCSIO 07395.</title>
        <authorList>
            <person name="Cheng Z.Q."/>
            <person name="Zhu Y.G."/>
        </authorList>
    </citation>
    <scope>NUCLEOTIDE SEQUENCE</scope>
    <source>
        <strain evidence="3">SCSIO 07395</strain>
    </source>
</reference>
<dbReference type="SUPFAM" id="SSF55961">
    <property type="entry name" value="Bet v1-like"/>
    <property type="match status" value="1"/>
</dbReference>
<proteinExistence type="predicted"/>
<dbReference type="AlphaFoldDB" id="A0A9E9J679"/>
<evidence type="ECO:0000313" key="3">
    <source>
        <dbReference type="EMBL" id="WAP33721.1"/>
    </source>
</evidence>